<dbReference type="GO" id="GO:0016747">
    <property type="term" value="F:acyltransferase activity, transferring groups other than amino-acyl groups"/>
    <property type="evidence" value="ECO:0007669"/>
    <property type="project" value="InterPro"/>
</dbReference>
<evidence type="ECO:0000259" key="1">
    <source>
        <dbReference type="PROSITE" id="PS51186"/>
    </source>
</evidence>
<sequence length="201" mass="23465">MENDQITLRFARVEDAKELLEIYKPYVEKTAITFEYEVPSESDFKTRIQKTLCKYPYIVALNEGKIIGYAYASSFKNRQAYDWSVETSIYLSEDARGKGLGTILYNALELILKKQGIININACITAPKPKSNYVTDASIKFHEKRGYKLVAHFHNSGFKFDEWYDMVWMEKFINDHTVPPKSVKWFSEFDFSKLLKNNFTS</sequence>
<dbReference type="CDD" id="cd04301">
    <property type="entry name" value="NAT_SF"/>
    <property type="match status" value="1"/>
</dbReference>
<dbReference type="RefSeq" id="WP_035519753.1">
    <property type="nucleotide sequence ID" value="NZ_AZGD01000090.1"/>
</dbReference>
<dbReference type="Proteomes" id="UP000051054">
    <property type="component" value="Unassembled WGS sequence"/>
</dbReference>
<name>A0A0R1WMJ7_9LACO</name>
<protein>
    <submittedName>
        <fullName evidence="2">Phosphinothricin n-acetyltransferase</fullName>
    </submittedName>
</protein>
<evidence type="ECO:0000313" key="3">
    <source>
        <dbReference type="Proteomes" id="UP000051054"/>
    </source>
</evidence>
<dbReference type="InterPro" id="IPR000182">
    <property type="entry name" value="GNAT_dom"/>
</dbReference>
<dbReference type="Gene3D" id="3.40.630.30">
    <property type="match status" value="1"/>
</dbReference>
<gene>
    <name evidence="2" type="ORF">FC40_GL000666</name>
</gene>
<dbReference type="eggNOG" id="COG1247">
    <property type="taxonomic scope" value="Bacteria"/>
</dbReference>
<dbReference type="PROSITE" id="PS51186">
    <property type="entry name" value="GNAT"/>
    <property type="match status" value="1"/>
</dbReference>
<organism evidence="2 3">
    <name type="scientific">Ligilactobacillus hayakitensis DSM 18933 = JCM 14209</name>
    <dbReference type="NCBI Taxonomy" id="1423755"/>
    <lineage>
        <taxon>Bacteria</taxon>
        <taxon>Bacillati</taxon>
        <taxon>Bacillota</taxon>
        <taxon>Bacilli</taxon>
        <taxon>Lactobacillales</taxon>
        <taxon>Lactobacillaceae</taxon>
        <taxon>Ligilactobacillus</taxon>
    </lineage>
</organism>
<accession>A0A0R1WMJ7</accession>
<dbReference type="STRING" id="1423755.FC40_GL000666"/>
<keyword evidence="2" id="KW-0808">Transferase</keyword>
<proteinExistence type="predicted"/>
<comment type="caution">
    <text evidence="2">The sequence shown here is derived from an EMBL/GenBank/DDBJ whole genome shotgun (WGS) entry which is preliminary data.</text>
</comment>
<dbReference type="EMBL" id="AZGD01000090">
    <property type="protein sequence ID" value="KRM18881.1"/>
    <property type="molecule type" value="Genomic_DNA"/>
</dbReference>
<evidence type="ECO:0000313" key="2">
    <source>
        <dbReference type="EMBL" id="KRM18881.1"/>
    </source>
</evidence>
<keyword evidence="3" id="KW-1185">Reference proteome</keyword>
<dbReference type="Pfam" id="PF13420">
    <property type="entry name" value="Acetyltransf_4"/>
    <property type="match status" value="1"/>
</dbReference>
<dbReference type="OrthoDB" id="9798006at2"/>
<dbReference type="PATRIC" id="fig|1423755.3.peg.720"/>
<dbReference type="AlphaFoldDB" id="A0A0R1WMJ7"/>
<feature type="domain" description="N-acetyltransferase" evidence="1">
    <location>
        <begin position="6"/>
        <end position="174"/>
    </location>
</feature>
<dbReference type="SUPFAM" id="SSF55729">
    <property type="entry name" value="Acyl-CoA N-acyltransferases (Nat)"/>
    <property type="match status" value="1"/>
</dbReference>
<dbReference type="PANTHER" id="PTHR43072">
    <property type="entry name" value="N-ACETYLTRANSFERASE"/>
    <property type="match status" value="1"/>
</dbReference>
<dbReference type="InterPro" id="IPR016181">
    <property type="entry name" value="Acyl_CoA_acyltransferase"/>
</dbReference>
<dbReference type="PANTHER" id="PTHR43072:SF8">
    <property type="entry name" value="ACYLTRANSFERASE FABY-RELATED"/>
    <property type="match status" value="1"/>
</dbReference>
<reference evidence="2 3" key="1">
    <citation type="journal article" date="2015" name="Genome Announc.">
        <title>Expanding the biotechnology potential of lactobacilli through comparative genomics of 213 strains and associated genera.</title>
        <authorList>
            <person name="Sun Z."/>
            <person name="Harris H.M."/>
            <person name="McCann A."/>
            <person name="Guo C."/>
            <person name="Argimon S."/>
            <person name="Zhang W."/>
            <person name="Yang X."/>
            <person name="Jeffery I.B."/>
            <person name="Cooney J.C."/>
            <person name="Kagawa T.F."/>
            <person name="Liu W."/>
            <person name="Song Y."/>
            <person name="Salvetti E."/>
            <person name="Wrobel A."/>
            <person name="Rasinkangas P."/>
            <person name="Parkhill J."/>
            <person name="Rea M.C."/>
            <person name="O'Sullivan O."/>
            <person name="Ritari J."/>
            <person name="Douillard F.P."/>
            <person name="Paul Ross R."/>
            <person name="Yang R."/>
            <person name="Briner A.E."/>
            <person name="Felis G.E."/>
            <person name="de Vos W.M."/>
            <person name="Barrangou R."/>
            <person name="Klaenhammer T.R."/>
            <person name="Caufield P.W."/>
            <person name="Cui Y."/>
            <person name="Zhang H."/>
            <person name="O'Toole P.W."/>
        </authorList>
    </citation>
    <scope>NUCLEOTIDE SEQUENCE [LARGE SCALE GENOMIC DNA]</scope>
    <source>
        <strain evidence="2 3">DSM 18933</strain>
    </source>
</reference>